<feature type="region of interest" description="Disordered" evidence="1">
    <location>
        <begin position="51"/>
        <end position="75"/>
    </location>
</feature>
<organism evidence="2">
    <name type="scientific">Sesamum latifolium</name>
    <dbReference type="NCBI Taxonomy" id="2727402"/>
    <lineage>
        <taxon>Eukaryota</taxon>
        <taxon>Viridiplantae</taxon>
        <taxon>Streptophyta</taxon>
        <taxon>Embryophyta</taxon>
        <taxon>Tracheophyta</taxon>
        <taxon>Spermatophyta</taxon>
        <taxon>Magnoliopsida</taxon>
        <taxon>eudicotyledons</taxon>
        <taxon>Gunneridae</taxon>
        <taxon>Pentapetalae</taxon>
        <taxon>asterids</taxon>
        <taxon>lamiids</taxon>
        <taxon>Lamiales</taxon>
        <taxon>Pedaliaceae</taxon>
        <taxon>Sesamum</taxon>
    </lineage>
</organism>
<proteinExistence type="predicted"/>
<feature type="region of interest" description="Disordered" evidence="1">
    <location>
        <begin position="92"/>
        <end position="142"/>
    </location>
</feature>
<sequence length="173" mass="18232">MENPNLPSDKQKAVTTPSGTQVLQVIAGTPPAPVPAGSTPVALTQAAPFPRVTGPIAVPPRQSMSSDTSTEELSPALLGAIQQIVVAALREHASVTAPPPPPPPRVATPSDVEAPEEEAGEDVPVPLPLPGRRRENSLPEPQEVPPLWLAHFEHLQKGLQDVRYQIEGASEDD</sequence>
<gene>
    <name evidence="2" type="ORF">Slati_2250900</name>
</gene>
<feature type="region of interest" description="Disordered" evidence="1">
    <location>
        <begin position="1"/>
        <end position="20"/>
    </location>
</feature>
<dbReference type="EMBL" id="JACGWN010000007">
    <property type="protein sequence ID" value="KAL0445282.1"/>
    <property type="molecule type" value="Genomic_DNA"/>
</dbReference>
<dbReference type="AlphaFoldDB" id="A0AAW2WU46"/>
<feature type="compositionally biased region" description="Pro residues" evidence="1">
    <location>
        <begin position="97"/>
        <end position="106"/>
    </location>
</feature>
<accession>A0AAW2WU46</accession>
<comment type="caution">
    <text evidence="2">The sequence shown here is derived from an EMBL/GenBank/DDBJ whole genome shotgun (WGS) entry which is preliminary data.</text>
</comment>
<feature type="compositionally biased region" description="Polar residues" evidence="1">
    <location>
        <begin position="62"/>
        <end position="72"/>
    </location>
</feature>
<evidence type="ECO:0000256" key="1">
    <source>
        <dbReference type="SAM" id="MobiDB-lite"/>
    </source>
</evidence>
<evidence type="ECO:0000313" key="2">
    <source>
        <dbReference type="EMBL" id="KAL0445282.1"/>
    </source>
</evidence>
<protein>
    <submittedName>
        <fullName evidence="2">Uncharacterized protein</fullName>
    </submittedName>
</protein>
<reference evidence="2" key="1">
    <citation type="submission" date="2020-06" db="EMBL/GenBank/DDBJ databases">
        <authorList>
            <person name="Li T."/>
            <person name="Hu X."/>
            <person name="Zhang T."/>
            <person name="Song X."/>
            <person name="Zhang H."/>
            <person name="Dai N."/>
            <person name="Sheng W."/>
            <person name="Hou X."/>
            <person name="Wei L."/>
        </authorList>
    </citation>
    <scope>NUCLEOTIDE SEQUENCE</scope>
    <source>
        <strain evidence="2">KEN1</strain>
        <tissue evidence="2">Leaf</tissue>
    </source>
</reference>
<name>A0AAW2WU46_9LAMI</name>
<reference evidence="2" key="2">
    <citation type="journal article" date="2024" name="Plant">
        <title>Genomic evolution and insights into agronomic trait innovations of Sesamum species.</title>
        <authorList>
            <person name="Miao H."/>
            <person name="Wang L."/>
            <person name="Qu L."/>
            <person name="Liu H."/>
            <person name="Sun Y."/>
            <person name="Le M."/>
            <person name="Wang Q."/>
            <person name="Wei S."/>
            <person name="Zheng Y."/>
            <person name="Lin W."/>
            <person name="Duan Y."/>
            <person name="Cao H."/>
            <person name="Xiong S."/>
            <person name="Wang X."/>
            <person name="Wei L."/>
            <person name="Li C."/>
            <person name="Ma Q."/>
            <person name="Ju M."/>
            <person name="Zhao R."/>
            <person name="Li G."/>
            <person name="Mu C."/>
            <person name="Tian Q."/>
            <person name="Mei H."/>
            <person name="Zhang T."/>
            <person name="Gao T."/>
            <person name="Zhang H."/>
        </authorList>
    </citation>
    <scope>NUCLEOTIDE SEQUENCE</scope>
    <source>
        <strain evidence="2">KEN1</strain>
    </source>
</reference>